<accession>A0A839SM52</accession>
<sequence length="207" mass="23534">MTETGSYATPFVLLRHGPTEWNRDRRLQGRSDIPLSRKGRAEVASWHLPPDLQDYNWLVSPLERARETARILGLEQARIEPRLIEMNWGEWEGQRIADLRLALGTAMTRNEAKGLDFQPPDGESPRDLQERLKPLLEEIGQERRPTAAVCHRGVIRALYALASGWDMTGKPPDRLKEACLHRFAISNEGIPAVVRMNESLRGGEVRI</sequence>
<dbReference type="InterPro" id="IPR029033">
    <property type="entry name" value="His_PPase_superfam"/>
</dbReference>
<name>A0A839SM52_9PROT</name>
<dbReference type="PANTHER" id="PTHR48100:SF1">
    <property type="entry name" value="HISTIDINE PHOSPHATASE FAMILY PROTEIN-RELATED"/>
    <property type="match status" value="1"/>
</dbReference>
<dbReference type="GO" id="GO:0004619">
    <property type="term" value="F:phosphoglycerate mutase activity"/>
    <property type="evidence" value="ECO:0007669"/>
    <property type="project" value="UniProtKB-EC"/>
</dbReference>
<reference evidence="3 4" key="1">
    <citation type="submission" date="2020-08" db="EMBL/GenBank/DDBJ databases">
        <title>Genomic Encyclopedia of Type Strains, Phase III (KMG-III): the genomes of soil and plant-associated and newly described type strains.</title>
        <authorList>
            <person name="Whitman W."/>
        </authorList>
    </citation>
    <scope>NUCLEOTIDE SEQUENCE [LARGE SCALE GENOMIC DNA]</scope>
    <source>
        <strain evidence="3 4">CECT 8803</strain>
    </source>
</reference>
<evidence type="ECO:0000256" key="2">
    <source>
        <dbReference type="PIRSR" id="PIRSR613078-2"/>
    </source>
</evidence>
<comment type="caution">
    <text evidence="3">The sequence shown here is derived from an EMBL/GenBank/DDBJ whole genome shotgun (WGS) entry which is preliminary data.</text>
</comment>
<dbReference type="EC" id="5.4.2.12" evidence="3"/>
<dbReference type="GO" id="GO:0005737">
    <property type="term" value="C:cytoplasm"/>
    <property type="evidence" value="ECO:0007669"/>
    <property type="project" value="TreeGrafter"/>
</dbReference>
<dbReference type="Pfam" id="PF00300">
    <property type="entry name" value="His_Phos_1"/>
    <property type="match status" value="1"/>
</dbReference>
<dbReference type="Proteomes" id="UP000581135">
    <property type="component" value="Unassembled WGS sequence"/>
</dbReference>
<proteinExistence type="predicted"/>
<dbReference type="CDD" id="cd07067">
    <property type="entry name" value="HP_PGM_like"/>
    <property type="match status" value="1"/>
</dbReference>
<dbReference type="RefSeq" id="WP_183414712.1">
    <property type="nucleotide sequence ID" value="NZ_JACHXA010000001.1"/>
</dbReference>
<dbReference type="InterPro" id="IPR013078">
    <property type="entry name" value="His_Pase_superF_clade-1"/>
</dbReference>
<dbReference type="Gene3D" id="3.40.50.1240">
    <property type="entry name" value="Phosphoglycerate mutase-like"/>
    <property type="match status" value="1"/>
</dbReference>
<dbReference type="SMART" id="SM00855">
    <property type="entry name" value="PGAM"/>
    <property type="match status" value="1"/>
</dbReference>
<feature type="binding site" evidence="2">
    <location>
        <begin position="15"/>
        <end position="22"/>
    </location>
    <ligand>
        <name>substrate</name>
    </ligand>
</feature>
<gene>
    <name evidence="3" type="ORF">FHR98_000166</name>
</gene>
<dbReference type="SUPFAM" id="SSF53254">
    <property type="entry name" value="Phosphoglycerate mutase-like"/>
    <property type="match status" value="1"/>
</dbReference>
<dbReference type="AlphaFoldDB" id="A0A839SM52"/>
<feature type="binding site" evidence="2">
    <location>
        <position position="64"/>
    </location>
    <ligand>
        <name>substrate</name>
    </ligand>
</feature>
<protein>
    <submittedName>
        <fullName evidence="3">Putative phosphoglycerate mutase</fullName>
        <ecNumber evidence="3">5.4.2.12</ecNumber>
    </submittedName>
</protein>
<feature type="active site" description="Tele-phosphohistidine intermediate" evidence="1">
    <location>
        <position position="16"/>
    </location>
</feature>
<dbReference type="InterPro" id="IPR050275">
    <property type="entry name" value="PGM_Phosphatase"/>
</dbReference>
<evidence type="ECO:0000256" key="1">
    <source>
        <dbReference type="PIRSR" id="PIRSR613078-1"/>
    </source>
</evidence>
<keyword evidence="3" id="KW-0413">Isomerase</keyword>
<organism evidence="3 4">
    <name type="scientific">Limibacillus halophilus</name>
    <dbReference type="NCBI Taxonomy" id="1579333"/>
    <lineage>
        <taxon>Bacteria</taxon>
        <taxon>Pseudomonadati</taxon>
        <taxon>Pseudomonadota</taxon>
        <taxon>Alphaproteobacteria</taxon>
        <taxon>Rhodospirillales</taxon>
        <taxon>Rhodovibrionaceae</taxon>
        <taxon>Limibacillus</taxon>
    </lineage>
</organism>
<feature type="active site" description="Proton donor/acceptor" evidence="1">
    <location>
        <position position="85"/>
    </location>
</feature>
<dbReference type="EMBL" id="JACHXA010000001">
    <property type="protein sequence ID" value="MBB3063901.1"/>
    <property type="molecule type" value="Genomic_DNA"/>
</dbReference>
<evidence type="ECO:0000313" key="4">
    <source>
        <dbReference type="Proteomes" id="UP000581135"/>
    </source>
</evidence>
<keyword evidence="4" id="KW-1185">Reference proteome</keyword>
<dbReference type="PANTHER" id="PTHR48100">
    <property type="entry name" value="BROAD-SPECIFICITY PHOSPHATASE YOR283W-RELATED"/>
    <property type="match status" value="1"/>
</dbReference>
<evidence type="ECO:0000313" key="3">
    <source>
        <dbReference type="EMBL" id="MBB3063901.1"/>
    </source>
</evidence>
<dbReference type="GO" id="GO:0016791">
    <property type="term" value="F:phosphatase activity"/>
    <property type="evidence" value="ECO:0007669"/>
    <property type="project" value="TreeGrafter"/>
</dbReference>